<evidence type="ECO:0000256" key="1">
    <source>
        <dbReference type="SAM" id="MobiDB-lite"/>
    </source>
</evidence>
<keyword evidence="3" id="KW-1185">Reference proteome</keyword>
<dbReference type="RefSeq" id="WP_340331159.1">
    <property type="nucleotide sequence ID" value="NZ_JAZHOF010000007.1"/>
</dbReference>
<feature type="region of interest" description="Disordered" evidence="1">
    <location>
        <begin position="56"/>
        <end position="78"/>
    </location>
</feature>
<evidence type="ECO:0000313" key="3">
    <source>
        <dbReference type="Proteomes" id="UP001378188"/>
    </source>
</evidence>
<feature type="compositionally biased region" description="Basic and acidic residues" evidence="1">
    <location>
        <begin position="56"/>
        <end position="75"/>
    </location>
</feature>
<evidence type="ECO:0000313" key="2">
    <source>
        <dbReference type="EMBL" id="MEJ8573469.1"/>
    </source>
</evidence>
<sequence length="94" mass="10359">MTDQHDIITESDVGELGDLIEAGGLTEAEAYLWLRLRTARRAGGWDYGPAVTSTSRRREVLPDRRRPPRPGDVHDGFVFVGGDPAVPSSWEAAR</sequence>
<dbReference type="EMBL" id="JAZHOF010000007">
    <property type="protein sequence ID" value="MEJ8573469.1"/>
    <property type="molecule type" value="Genomic_DNA"/>
</dbReference>
<protein>
    <submittedName>
        <fullName evidence="2">Uncharacterized protein</fullName>
    </submittedName>
</protein>
<comment type="caution">
    <text evidence="2">The sequence shown here is derived from an EMBL/GenBank/DDBJ whole genome shotgun (WGS) entry which is preliminary data.</text>
</comment>
<accession>A0AAW9RWW1</accession>
<reference evidence="2 3" key="1">
    <citation type="submission" date="2024-02" db="EMBL/GenBank/DDBJ databases">
        <title>Genome analysis and characterization of Microbaculum marinisediminis sp. nov., isolated from marine sediment.</title>
        <authorList>
            <person name="Du Z.-J."/>
            <person name="Ye Y.-Q."/>
            <person name="Zhang Z.-R."/>
            <person name="Yuan S.-M."/>
            <person name="Zhang X.-Y."/>
        </authorList>
    </citation>
    <scope>NUCLEOTIDE SEQUENCE [LARGE SCALE GENOMIC DNA]</scope>
    <source>
        <strain evidence="2 3">SDUM1044001</strain>
    </source>
</reference>
<gene>
    <name evidence="2" type="ORF">V3328_18410</name>
</gene>
<organism evidence="2 3">
    <name type="scientific">Microbaculum marinum</name>
    <dbReference type="NCBI Taxonomy" id="1764581"/>
    <lineage>
        <taxon>Bacteria</taxon>
        <taxon>Pseudomonadati</taxon>
        <taxon>Pseudomonadota</taxon>
        <taxon>Alphaproteobacteria</taxon>
        <taxon>Hyphomicrobiales</taxon>
        <taxon>Tepidamorphaceae</taxon>
        <taxon>Microbaculum</taxon>
    </lineage>
</organism>
<proteinExistence type="predicted"/>
<dbReference type="AlphaFoldDB" id="A0AAW9RWW1"/>
<name>A0AAW9RWW1_9HYPH</name>
<dbReference type="Proteomes" id="UP001378188">
    <property type="component" value="Unassembled WGS sequence"/>
</dbReference>